<name>A0ABQ8FCU2_9FUNG</name>
<reference evidence="3 4" key="1">
    <citation type="submission" date="2021-02" db="EMBL/GenBank/DDBJ databases">
        <title>Variation within the Batrachochytrium salamandrivorans European outbreak.</title>
        <authorList>
            <person name="Kelly M."/>
            <person name="Pasmans F."/>
            <person name="Shea T.P."/>
            <person name="Munoz J.F."/>
            <person name="Carranza S."/>
            <person name="Cuomo C.A."/>
            <person name="Martel A."/>
        </authorList>
    </citation>
    <scope>NUCLEOTIDE SEQUENCE [LARGE SCALE GENOMIC DNA]</scope>
    <source>
        <strain evidence="3 4">AMFP18/2</strain>
    </source>
</reference>
<feature type="compositionally biased region" description="Polar residues" evidence="1">
    <location>
        <begin position="155"/>
        <end position="166"/>
    </location>
</feature>
<feature type="compositionally biased region" description="Low complexity" evidence="1">
    <location>
        <begin position="296"/>
        <end position="311"/>
    </location>
</feature>
<evidence type="ECO:0008006" key="5">
    <source>
        <dbReference type="Google" id="ProtNLM"/>
    </source>
</evidence>
<comment type="caution">
    <text evidence="3">The sequence shown here is derived from an EMBL/GenBank/DDBJ whole genome shotgun (WGS) entry which is preliminary data.</text>
</comment>
<accession>A0ABQ8FCU2</accession>
<protein>
    <recommendedName>
        <fullName evidence="5">ZP domain-containing protein</fullName>
    </recommendedName>
</protein>
<feature type="compositionally biased region" description="Polar residues" evidence="1">
    <location>
        <begin position="445"/>
        <end position="455"/>
    </location>
</feature>
<feature type="region of interest" description="Disordered" evidence="1">
    <location>
        <begin position="260"/>
        <end position="315"/>
    </location>
</feature>
<gene>
    <name evidence="3" type="ORF">BASA50_005401</name>
</gene>
<proteinExistence type="predicted"/>
<evidence type="ECO:0000313" key="4">
    <source>
        <dbReference type="Proteomes" id="UP001648503"/>
    </source>
</evidence>
<feature type="compositionally biased region" description="Polar residues" evidence="1">
    <location>
        <begin position="413"/>
        <end position="433"/>
    </location>
</feature>
<organism evidence="3 4">
    <name type="scientific">Batrachochytrium salamandrivorans</name>
    <dbReference type="NCBI Taxonomy" id="1357716"/>
    <lineage>
        <taxon>Eukaryota</taxon>
        <taxon>Fungi</taxon>
        <taxon>Fungi incertae sedis</taxon>
        <taxon>Chytridiomycota</taxon>
        <taxon>Chytridiomycota incertae sedis</taxon>
        <taxon>Chytridiomycetes</taxon>
        <taxon>Rhizophydiales</taxon>
        <taxon>Rhizophydiales incertae sedis</taxon>
        <taxon>Batrachochytrium</taxon>
    </lineage>
</organism>
<evidence type="ECO:0000256" key="2">
    <source>
        <dbReference type="SAM" id="Phobius"/>
    </source>
</evidence>
<feature type="region of interest" description="Disordered" evidence="1">
    <location>
        <begin position="396"/>
        <end position="520"/>
    </location>
</feature>
<feature type="transmembrane region" description="Helical" evidence="2">
    <location>
        <begin position="181"/>
        <end position="204"/>
    </location>
</feature>
<evidence type="ECO:0000256" key="1">
    <source>
        <dbReference type="SAM" id="MobiDB-lite"/>
    </source>
</evidence>
<keyword evidence="2" id="KW-0472">Membrane</keyword>
<sequence length="520" mass="56413">MLVERGLNGCCYTSAMTTLNQTNMSFDVNVTVVSLDIVEATFAPVITVNFPWEFQLSQTPVSEANNVVCQPPTYIDNAQINCTTSDVSRFSALFNIVTAGVPTTPLSVYLMTQGDDGFAEQCVFATSCSPPNEGPRVPLTLPPLPGDNTEARSPATGTDTNSTQPGGYPSYTSSYLPANQISAIVFSVVFGVLIMIFIMMIICWRRQYRQELQEEALYRKGVLYPENSDASLSTELTTAEQLLAAQIADRLAAQYGGDQRVLSTPSKPMTQLHSSRINSSSAISHNSGKLDDRQITHTTSSGPSSTSSSYTEQLPPSVRHSIIQFGDLLDQFQMPQGREMAIPNGNSSSSMGFDMRRVSHSSIRLKDTDVSRRKSAIFSMPSEPFKAISPLVETSDWAESPCSGEETPEHRPSAQQGSQTSTLVRDSTNNTKPGDTVSPLRLLSSAINSPSLTQRSSDSNSTTTSLLNSPHTPPSVIAISVPTHPTSTHDLFDETSSDMGEDDSETPISTPLLNQDRHRE</sequence>
<evidence type="ECO:0000313" key="3">
    <source>
        <dbReference type="EMBL" id="KAH6596104.1"/>
    </source>
</evidence>
<feature type="compositionally biased region" description="Polar residues" evidence="1">
    <location>
        <begin position="261"/>
        <end position="272"/>
    </location>
</feature>
<keyword evidence="2" id="KW-1133">Transmembrane helix</keyword>
<keyword evidence="2" id="KW-0812">Transmembrane</keyword>
<feature type="region of interest" description="Disordered" evidence="1">
    <location>
        <begin position="132"/>
        <end position="166"/>
    </location>
</feature>
<dbReference type="Proteomes" id="UP001648503">
    <property type="component" value="Unassembled WGS sequence"/>
</dbReference>
<feature type="compositionally biased region" description="Low complexity" evidence="1">
    <location>
        <begin position="456"/>
        <end position="470"/>
    </location>
</feature>
<keyword evidence="4" id="KW-1185">Reference proteome</keyword>
<feature type="compositionally biased region" description="Low complexity" evidence="1">
    <location>
        <begin position="273"/>
        <end position="287"/>
    </location>
</feature>
<feature type="compositionally biased region" description="Acidic residues" evidence="1">
    <location>
        <begin position="493"/>
        <end position="505"/>
    </location>
</feature>
<dbReference type="EMBL" id="JAFCIX010000249">
    <property type="protein sequence ID" value="KAH6596104.1"/>
    <property type="molecule type" value="Genomic_DNA"/>
</dbReference>